<name>A0A7W9LM01_9ACTN</name>
<organism evidence="2 3">
    <name type="scientific">Jiangella mangrovi</name>
    <dbReference type="NCBI Taxonomy" id="1524084"/>
    <lineage>
        <taxon>Bacteria</taxon>
        <taxon>Bacillati</taxon>
        <taxon>Actinomycetota</taxon>
        <taxon>Actinomycetes</taxon>
        <taxon>Jiangellales</taxon>
        <taxon>Jiangellaceae</taxon>
        <taxon>Jiangella</taxon>
    </lineage>
</organism>
<feature type="transmembrane region" description="Helical" evidence="1">
    <location>
        <begin position="32"/>
        <end position="57"/>
    </location>
</feature>
<comment type="caution">
    <text evidence="2">The sequence shown here is derived from an EMBL/GenBank/DDBJ whole genome shotgun (WGS) entry which is preliminary data.</text>
</comment>
<dbReference type="EMBL" id="JACHMM010000001">
    <property type="protein sequence ID" value="MBB5788755.1"/>
    <property type="molecule type" value="Genomic_DNA"/>
</dbReference>
<reference evidence="2 3" key="1">
    <citation type="submission" date="2020-08" db="EMBL/GenBank/DDBJ databases">
        <title>Sequencing the genomes of 1000 actinobacteria strains.</title>
        <authorList>
            <person name="Klenk H.-P."/>
        </authorList>
    </citation>
    <scope>NUCLEOTIDE SEQUENCE [LARGE SCALE GENOMIC DNA]</scope>
    <source>
        <strain evidence="2 3">DSM 102122</strain>
    </source>
</reference>
<accession>A0A7W9LM01</accession>
<gene>
    <name evidence="2" type="ORF">HD601_003330</name>
</gene>
<protein>
    <submittedName>
        <fullName evidence="2">Uncharacterized protein</fullName>
    </submittedName>
</protein>
<keyword evidence="3" id="KW-1185">Reference proteome</keyword>
<evidence type="ECO:0000256" key="1">
    <source>
        <dbReference type="SAM" id="Phobius"/>
    </source>
</evidence>
<keyword evidence="1" id="KW-0472">Membrane</keyword>
<sequence length="100" mass="10948">MFVLIRNVGTSIQGALQLSPSRRFRTELGRRAGFGVAISGLLGIGYLLVAAVFQVLLERGGPGWLHLLVILFIWNGLTLCWQAVFGTAGSVSARLRRRRP</sequence>
<dbReference type="RefSeq" id="WP_184823609.1">
    <property type="nucleotide sequence ID" value="NZ_JACHMM010000001.1"/>
</dbReference>
<keyword evidence="1" id="KW-0812">Transmembrane</keyword>
<evidence type="ECO:0000313" key="2">
    <source>
        <dbReference type="EMBL" id="MBB5788755.1"/>
    </source>
</evidence>
<dbReference type="AlphaFoldDB" id="A0A7W9LM01"/>
<keyword evidence="1" id="KW-1133">Transmembrane helix</keyword>
<proteinExistence type="predicted"/>
<evidence type="ECO:0000313" key="3">
    <source>
        <dbReference type="Proteomes" id="UP000542813"/>
    </source>
</evidence>
<feature type="transmembrane region" description="Helical" evidence="1">
    <location>
        <begin position="63"/>
        <end position="91"/>
    </location>
</feature>
<dbReference type="Proteomes" id="UP000542813">
    <property type="component" value="Unassembled WGS sequence"/>
</dbReference>